<name>A0A8C8FC85_ONCTS</name>
<accession>A0A8C8FC85</accession>
<feature type="region of interest" description="Disordered" evidence="1">
    <location>
        <begin position="22"/>
        <end position="44"/>
    </location>
</feature>
<sequence length="187" mass="21472">IQVSNGKPLKFKRLEDFLKDSHRKHRDETRIRRSAHRPAPAMPSAKNRLAFAVRIRDPGVQKVVQILTMYCTNDGELFTLNRFPNLKSVCELILKRGQAKINKRKVALTDNTLIEQHMGKYGIICLEDLIHEIYSVGMNFCVVRNYIWPFRLSVARHTARDKAGLLKNIGNPGPRGMDVNSIIRQLN</sequence>
<dbReference type="GO" id="GO:0000463">
    <property type="term" value="P:maturation of LSU-rRNA from tricistronic rRNA transcript (SSU-rRNA, 5.8S rRNA, LSU-rRNA)"/>
    <property type="evidence" value="ECO:0007669"/>
    <property type="project" value="TreeGrafter"/>
</dbReference>
<dbReference type="GO" id="GO:0022625">
    <property type="term" value="C:cytosolic large ribosomal subunit"/>
    <property type="evidence" value="ECO:0007669"/>
    <property type="project" value="TreeGrafter"/>
</dbReference>
<dbReference type="Ensembl" id="ENSOTST00005020551.2">
    <property type="protein sequence ID" value="ENSOTSP00005018889.1"/>
    <property type="gene ID" value="ENSOTSG00005009074.2"/>
</dbReference>
<dbReference type="InterPro" id="IPR039699">
    <property type="entry name" value="Ribosomal_uL30"/>
</dbReference>
<protein>
    <submittedName>
        <fullName evidence="2">Uncharacterized protein</fullName>
    </submittedName>
</protein>
<reference evidence="2" key="1">
    <citation type="submission" date="2025-08" db="UniProtKB">
        <authorList>
            <consortium name="Ensembl"/>
        </authorList>
    </citation>
    <scope>IDENTIFICATION</scope>
</reference>
<evidence type="ECO:0000256" key="1">
    <source>
        <dbReference type="SAM" id="MobiDB-lite"/>
    </source>
</evidence>
<organism evidence="2 3">
    <name type="scientific">Oncorhynchus tshawytscha</name>
    <name type="common">Chinook salmon</name>
    <name type="synonym">Salmo tshawytscha</name>
    <dbReference type="NCBI Taxonomy" id="74940"/>
    <lineage>
        <taxon>Eukaryota</taxon>
        <taxon>Metazoa</taxon>
        <taxon>Chordata</taxon>
        <taxon>Craniata</taxon>
        <taxon>Vertebrata</taxon>
        <taxon>Euteleostomi</taxon>
        <taxon>Actinopterygii</taxon>
        <taxon>Neopterygii</taxon>
        <taxon>Teleostei</taxon>
        <taxon>Protacanthopterygii</taxon>
        <taxon>Salmoniformes</taxon>
        <taxon>Salmonidae</taxon>
        <taxon>Salmoninae</taxon>
        <taxon>Oncorhynchus</taxon>
    </lineage>
</organism>
<dbReference type="SUPFAM" id="SSF55129">
    <property type="entry name" value="Ribosomal protein L30p/L7e"/>
    <property type="match status" value="1"/>
</dbReference>
<evidence type="ECO:0000313" key="2">
    <source>
        <dbReference type="Ensembl" id="ENSOTSP00005018889.1"/>
    </source>
</evidence>
<proteinExistence type="predicted"/>
<evidence type="ECO:0000313" key="3">
    <source>
        <dbReference type="Proteomes" id="UP000694402"/>
    </source>
</evidence>
<dbReference type="PANTHER" id="PTHR11524:SF13">
    <property type="entry name" value="RIBOSOMAL PROTEIN UL30-LIKE"/>
    <property type="match status" value="1"/>
</dbReference>
<feature type="compositionally biased region" description="Basic and acidic residues" evidence="1">
    <location>
        <begin position="22"/>
        <end position="31"/>
    </location>
</feature>
<dbReference type="GeneTree" id="ENSGT00950000182878"/>
<keyword evidence="3" id="KW-1185">Reference proteome</keyword>
<dbReference type="InterPro" id="IPR036919">
    <property type="entry name" value="Ribo_uL30_ferredoxin-like_sf"/>
</dbReference>
<gene>
    <name evidence="2" type="primary">RPL7L1</name>
</gene>
<dbReference type="GO" id="GO:0003735">
    <property type="term" value="F:structural constituent of ribosome"/>
    <property type="evidence" value="ECO:0007669"/>
    <property type="project" value="TreeGrafter"/>
</dbReference>
<dbReference type="Proteomes" id="UP000694402">
    <property type="component" value="Unassembled WGS sequence"/>
</dbReference>
<dbReference type="AlphaFoldDB" id="A0A8C8FC85"/>
<dbReference type="GO" id="GO:0003723">
    <property type="term" value="F:RNA binding"/>
    <property type="evidence" value="ECO:0007669"/>
    <property type="project" value="TreeGrafter"/>
</dbReference>
<reference evidence="2" key="2">
    <citation type="submission" date="2025-09" db="UniProtKB">
        <authorList>
            <consortium name="Ensembl"/>
        </authorList>
    </citation>
    <scope>IDENTIFICATION</scope>
</reference>
<dbReference type="PANTHER" id="PTHR11524">
    <property type="entry name" value="60S RIBOSOMAL PROTEIN L7"/>
    <property type="match status" value="1"/>
</dbReference>